<keyword evidence="2" id="KW-1185">Reference proteome</keyword>
<sequence>MTRYKVKVNVELVECNESISDSPTEQQDGGFSMVISEKDAVSIDKCEKTILQTAYPTIRSALSEHLTGVSQKKSG</sequence>
<proteinExistence type="predicted"/>
<reference evidence="1 2" key="1">
    <citation type="submission" date="2017-01" db="EMBL/GenBank/DDBJ databases">
        <title>The cable genome- insights into the physiology and evolution of filamentous bacteria capable of sulfide oxidation via long distance electron transfer.</title>
        <authorList>
            <person name="Schreiber L."/>
            <person name="Bjerg J.T."/>
            <person name="Boggild A."/>
            <person name="Van De Vossenberg J."/>
            <person name="Meysman F."/>
            <person name="Nielsen L.P."/>
            <person name="Schramm A."/>
            <person name="Kjeldsen K.U."/>
        </authorList>
    </citation>
    <scope>NUCLEOTIDE SEQUENCE [LARGE SCALE GENOMIC DNA]</scope>
    <source>
        <strain evidence="1">MCF</strain>
    </source>
</reference>
<protein>
    <submittedName>
        <fullName evidence="1">Uncharacterized protein</fullName>
    </submittedName>
</protein>
<name>A0A444J183_9BACT</name>
<organism evidence="1 2">
    <name type="scientific">Candidatus Electrothrix aarhusensis</name>
    <dbReference type="NCBI Taxonomy" id="1859131"/>
    <lineage>
        <taxon>Bacteria</taxon>
        <taxon>Pseudomonadati</taxon>
        <taxon>Thermodesulfobacteriota</taxon>
        <taxon>Desulfobulbia</taxon>
        <taxon>Desulfobulbales</taxon>
        <taxon>Desulfobulbaceae</taxon>
        <taxon>Candidatus Electrothrix</taxon>
    </lineage>
</organism>
<evidence type="ECO:0000313" key="1">
    <source>
        <dbReference type="EMBL" id="RWX46928.1"/>
    </source>
</evidence>
<gene>
    <name evidence="1" type="ORF">H206_00239</name>
</gene>
<dbReference type="AlphaFoldDB" id="A0A444J183"/>
<dbReference type="EMBL" id="MTKO01000046">
    <property type="protein sequence ID" value="RWX46928.1"/>
    <property type="molecule type" value="Genomic_DNA"/>
</dbReference>
<dbReference type="Proteomes" id="UP000287853">
    <property type="component" value="Unassembled WGS sequence"/>
</dbReference>
<accession>A0A444J183</accession>
<evidence type="ECO:0000313" key="2">
    <source>
        <dbReference type="Proteomes" id="UP000287853"/>
    </source>
</evidence>
<comment type="caution">
    <text evidence="1">The sequence shown here is derived from an EMBL/GenBank/DDBJ whole genome shotgun (WGS) entry which is preliminary data.</text>
</comment>